<feature type="transmembrane region" description="Helical" evidence="4">
    <location>
        <begin position="135"/>
        <end position="158"/>
    </location>
</feature>
<evidence type="ECO:0000259" key="6">
    <source>
        <dbReference type="PROSITE" id="PS51464"/>
    </source>
</evidence>
<dbReference type="GO" id="GO:0097367">
    <property type="term" value="F:carbohydrate derivative binding"/>
    <property type="evidence" value="ECO:0007669"/>
    <property type="project" value="InterPro"/>
</dbReference>
<dbReference type="SUPFAM" id="SSF46689">
    <property type="entry name" value="Homeodomain-like"/>
    <property type="match status" value="1"/>
</dbReference>
<evidence type="ECO:0000313" key="8">
    <source>
        <dbReference type="Proteomes" id="UP000823868"/>
    </source>
</evidence>
<keyword evidence="1" id="KW-0805">Transcription regulation</keyword>
<dbReference type="Gene3D" id="1.10.10.10">
    <property type="entry name" value="Winged helix-like DNA-binding domain superfamily/Winged helix DNA-binding domain"/>
    <property type="match status" value="1"/>
</dbReference>
<keyword evidence="4" id="KW-0812">Transmembrane</keyword>
<dbReference type="InterPro" id="IPR001347">
    <property type="entry name" value="SIS_dom"/>
</dbReference>
<keyword evidence="4" id="KW-1133">Transmembrane helix</keyword>
<reference evidence="7" key="2">
    <citation type="submission" date="2021-04" db="EMBL/GenBank/DDBJ databases">
        <authorList>
            <person name="Gilroy R."/>
        </authorList>
    </citation>
    <scope>NUCLEOTIDE SEQUENCE</scope>
    <source>
        <strain evidence="7">ChiBcec16_6824</strain>
    </source>
</reference>
<evidence type="ECO:0000313" key="7">
    <source>
        <dbReference type="EMBL" id="HIY20997.1"/>
    </source>
</evidence>
<dbReference type="InterPro" id="IPR036388">
    <property type="entry name" value="WH-like_DNA-bd_sf"/>
</dbReference>
<dbReference type="SUPFAM" id="SSF53697">
    <property type="entry name" value="SIS domain"/>
    <property type="match status" value="1"/>
</dbReference>
<evidence type="ECO:0000256" key="1">
    <source>
        <dbReference type="ARBA" id="ARBA00023015"/>
    </source>
</evidence>
<accession>A0A9D1Y8J2</accession>
<proteinExistence type="predicted"/>
<evidence type="ECO:0000256" key="3">
    <source>
        <dbReference type="ARBA" id="ARBA00023163"/>
    </source>
</evidence>
<dbReference type="PANTHER" id="PTHR30514:SF18">
    <property type="entry name" value="RPIR-FAMILY TRANSCRIPTIONAL REGULATOR"/>
    <property type="match status" value="1"/>
</dbReference>
<keyword evidence="4" id="KW-0472">Membrane</keyword>
<dbReference type="InterPro" id="IPR009057">
    <property type="entry name" value="Homeodomain-like_sf"/>
</dbReference>
<evidence type="ECO:0000256" key="2">
    <source>
        <dbReference type="ARBA" id="ARBA00023125"/>
    </source>
</evidence>
<reference evidence="7" key="1">
    <citation type="journal article" date="2021" name="PeerJ">
        <title>Extensive microbial diversity within the chicken gut microbiome revealed by metagenomics and culture.</title>
        <authorList>
            <person name="Gilroy R."/>
            <person name="Ravi A."/>
            <person name="Getino M."/>
            <person name="Pursley I."/>
            <person name="Horton D.L."/>
            <person name="Alikhan N.F."/>
            <person name="Baker D."/>
            <person name="Gharbi K."/>
            <person name="Hall N."/>
            <person name="Watson M."/>
            <person name="Adriaenssens E.M."/>
            <person name="Foster-Nyarko E."/>
            <person name="Jarju S."/>
            <person name="Secka A."/>
            <person name="Antonio M."/>
            <person name="Oren A."/>
            <person name="Chaudhuri R.R."/>
            <person name="La Ragione R."/>
            <person name="Hildebrand F."/>
            <person name="Pallen M.J."/>
        </authorList>
    </citation>
    <scope>NUCLEOTIDE SEQUENCE</scope>
    <source>
        <strain evidence="7">ChiBcec16_6824</strain>
    </source>
</reference>
<dbReference type="InterPro" id="IPR035472">
    <property type="entry name" value="RpiR-like_SIS"/>
</dbReference>
<dbReference type="Pfam" id="PF01418">
    <property type="entry name" value="HTH_6"/>
    <property type="match status" value="1"/>
</dbReference>
<name>A0A9D1Y8J2_9FIRM</name>
<evidence type="ECO:0000259" key="5">
    <source>
        <dbReference type="PROSITE" id="PS51071"/>
    </source>
</evidence>
<protein>
    <submittedName>
        <fullName evidence="7">MurR/RpiR family transcriptional regulator</fullName>
    </submittedName>
</protein>
<dbReference type="CDD" id="cd05013">
    <property type="entry name" value="SIS_RpiR"/>
    <property type="match status" value="1"/>
</dbReference>
<feature type="domain" description="HTH rpiR-type" evidence="5">
    <location>
        <begin position="3"/>
        <end position="79"/>
    </location>
</feature>
<feature type="domain" description="SIS" evidence="6">
    <location>
        <begin position="125"/>
        <end position="263"/>
    </location>
</feature>
<dbReference type="PROSITE" id="PS51071">
    <property type="entry name" value="HTH_RPIR"/>
    <property type="match status" value="1"/>
</dbReference>
<organism evidence="7 8">
    <name type="scientific">Candidatus Flavonifractor merdigallinarum</name>
    <dbReference type="NCBI Taxonomy" id="2838589"/>
    <lineage>
        <taxon>Bacteria</taxon>
        <taxon>Bacillati</taxon>
        <taxon>Bacillota</taxon>
        <taxon>Clostridia</taxon>
        <taxon>Eubacteriales</taxon>
        <taxon>Oscillospiraceae</taxon>
        <taxon>Flavonifractor</taxon>
    </lineage>
</organism>
<dbReference type="InterPro" id="IPR000281">
    <property type="entry name" value="HTH_RpiR"/>
</dbReference>
<dbReference type="Proteomes" id="UP000823868">
    <property type="component" value="Unassembled WGS sequence"/>
</dbReference>
<dbReference type="Gene3D" id="3.40.50.10490">
    <property type="entry name" value="Glucose-6-phosphate isomerase like protein, domain 1"/>
    <property type="match status" value="1"/>
</dbReference>
<dbReference type="EMBL" id="DXDX01000069">
    <property type="protein sequence ID" value="HIY20997.1"/>
    <property type="molecule type" value="Genomic_DNA"/>
</dbReference>
<dbReference type="PROSITE" id="PS51464">
    <property type="entry name" value="SIS"/>
    <property type="match status" value="1"/>
</dbReference>
<dbReference type="GO" id="GO:1901135">
    <property type="term" value="P:carbohydrate derivative metabolic process"/>
    <property type="evidence" value="ECO:0007669"/>
    <property type="project" value="InterPro"/>
</dbReference>
<keyword evidence="2" id="KW-0238">DNA-binding</keyword>
<dbReference type="Pfam" id="PF01380">
    <property type="entry name" value="SIS"/>
    <property type="match status" value="1"/>
</dbReference>
<dbReference type="GO" id="GO:0003700">
    <property type="term" value="F:DNA-binding transcription factor activity"/>
    <property type="evidence" value="ECO:0007669"/>
    <property type="project" value="InterPro"/>
</dbReference>
<evidence type="ECO:0000256" key="4">
    <source>
        <dbReference type="SAM" id="Phobius"/>
    </source>
</evidence>
<keyword evidence="3" id="KW-0804">Transcription</keyword>
<dbReference type="AlphaFoldDB" id="A0A9D1Y8J2"/>
<gene>
    <name evidence="7" type="ORF">H9841_03730</name>
</gene>
<dbReference type="InterPro" id="IPR046348">
    <property type="entry name" value="SIS_dom_sf"/>
</dbReference>
<dbReference type="GO" id="GO:0003677">
    <property type="term" value="F:DNA binding"/>
    <property type="evidence" value="ECO:0007669"/>
    <property type="project" value="UniProtKB-KW"/>
</dbReference>
<dbReference type="PANTHER" id="PTHR30514">
    <property type="entry name" value="GLUCOKINASE"/>
    <property type="match status" value="1"/>
</dbReference>
<sequence>MPKDILAAIQSNMSTFSKGQKLIARFILDSYDKAAFMTASRLGKTVNVSESTVVRFAAELGYDGYPAMQKALQEMIRNKLTSIQRIEVSNDRIGDQDVLSMVMQSDVEKIRMTLEEVDRESFERAVDAIVSARRIYILGVRSATALASFLGFYFNLIFENVVLMHTTSVSEVFEQMLHIGPEDLIIGISFPRYSRRTVKAMAFARDRGAQVVAITDCETSPLAAIATHTLMAKSDMASFVDSLVAPLSLVNALIVAIGRRKNSDLSQTFGALEQIWAEYQVYEQAEPETGA</sequence>
<comment type="caution">
    <text evidence="7">The sequence shown here is derived from an EMBL/GenBank/DDBJ whole genome shotgun (WGS) entry which is preliminary data.</text>
</comment>
<feature type="transmembrane region" description="Helical" evidence="4">
    <location>
        <begin position="236"/>
        <end position="257"/>
    </location>
</feature>
<dbReference type="InterPro" id="IPR047640">
    <property type="entry name" value="RpiR-like"/>
</dbReference>